<gene>
    <name evidence="11" type="ORF">J2S11_000578</name>
</gene>
<evidence type="ECO:0000256" key="5">
    <source>
        <dbReference type="ARBA" id="ARBA00022692"/>
    </source>
</evidence>
<feature type="transmembrane region" description="Helical" evidence="10">
    <location>
        <begin position="22"/>
        <end position="40"/>
    </location>
</feature>
<reference evidence="11 12" key="1">
    <citation type="submission" date="2023-07" db="EMBL/GenBank/DDBJ databases">
        <title>Genomic Encyclopedia of Type Strains, Phase IV (KMG-IV): sequencing the most valuable type-strain genomes for metagenomic binning, comparative biology and taxonomic classification.</title>
        <authorList>
            <person name="Goeker M."/>
        </authorList>
    </citation>
    <scope>NUCLEOTIDE SEQUENCE [LARGE SCALE GENOMIC DNA]</scope>
    <source>
        <strain evidence="11 12">DSM 12751</strain>
    </source>
</reference>
<evidence type="ECO:0000256" key="9">
    <source>
        <dbReference type="NCBIfam" id="TIGR01400"/>
    </source>
</evidence>
<evidence type="ECO:0000256" key="6">
    <source>
        <dbReference type="ARBA" id="ARBA00022989"/>
    </source>
</evidence>
<dbReference type="InterPro" id="IPR002010">
    <property type="entry name" value="T3SS_IM_R"/>
</dbReference>
<keyword evidence="6 10" id="KW-1133">Transmembrane helix</keyword>
<evidence type="ECO:0000256" key="10">
    <source>
        <dbReference type="RuleBase" id="RU362071"/>
    </source>
</evidence>
<evidence type="ECO:0000256" key="1">
    <source>
        <dbReference type="ARBA" id="ARBA00002578"/>
    </source>
</evidence>
<feature type="transmembrane region" description="Helical" evidence="10">
    <location>
        <begin position="47"/>
        <end position="71"/>
    </location>
</feature>
<dbReference type="InterPro" id="IPR006303">
    <property type="entry name" value="FliR"/>
</dbReference>
<keyword evidence="7 10" id="KW-0472">Membrane</keyword>
<dbReference type="NCBIfam" id="TIGR01400">
    <property type="entry name" value="fliR"/>
    <property type="match status" value="1"/>
</dbReference>
<accession>A0ABT9VUK9</accession>
<keyword evidence="11" id="KW-0966">Cell projection</keyword>
<feature type="transmembrane region" description="Helical" evidence="10">
    <location>
        <begin position="192"/>
        <end position="221"/>
    </location>
</feature>
<comment type="function">
    <text evidence="1 10">Role in flagellar biosynthesis.</text>
</comment>
<dbReference type="EMBL" id="JAUSTY010000002">
    <property type="protein sequence ID" value="MDQ0164678.1"/>
    <property type="molecule type" value="Genomic_DNA"/>
</dbReference>
<evidence type="ECO:0000256" key="8">
    <source>
        <dbReference type="ARBA" id="ARBA00023143"/>
    </source>
</evidence>
<keyword evidence="5 10" id="KW-0812">Transmembrane</keyword>
<keyword evidence="11" id="KW-0282">Flagellum</keyword>
<comment type="caution">
    <text evidence="11">The sequence shown here is derived from an EMBL/GenBank/DDBJ whole genome shotgun (WGS) entry which is preliminary data.</text>
</comment>
<keyword evidence="11" id="KW-0969">Cilium</keyword>
<keyword evidence="12" id="KW-1185">Reference proteome</keyword>
<protein>
    <recommendedName>
        <fullName evidence="3 9">Flagellar biosynthetic protein FliR</fullName>
    </recommendedName>
</protein>
<comment type="subcellular location">
    <subcellularLocation>
        <location evidence="10">Cell membrane</location>
        <topology evidence="10">Multi-pass membrane protein</topology>
    </subcellularLocation>
    <subcellularLocation>
        <location evidence="10">Bacterial flagellum basal body</location>
    </subcellularLocation>
</comment>
<keyword evidence="8 10" id="KW-0975">Bacterial flagellum</keyword>
<sequence>MTAFFLAAPVFSFRTLPTAFKVGLGFFSALVAFSTVATDVEIQVDAAFIVLIVKEAVVGLALGFVAALLLYTLQIAGGFIDFQMGFAIANVVDPQTGAQVPIIGNFKYVFSLLFLLSVNGHHLLIDGVIRSYQMVPVENMFISIGSESVALFITELFVSIYLIAFQIAIPIVGSLFLVDVAMGLIARTVPQLNVFVVGIPLKIFVGFLMIFLTLGMFFYLLQSVLTKMIETMGQLLQLFGG</sequence>
<evidence type="ECO:0000313" key="12">
    <source>
        <dbReference type="Proteomes" id="UP001235840"/>
    </source>
</evidence>
<evidence type="ECO:0000256" key="2">
    <source>
        <dbReference type="ARBA" id="ARBA00009772"/>
    </source>
</evidence>
<name>A0ABT9VUK9_9BACI</name>
<evidence type="ECO:0000313" key="11">
    <source>
        <dbReference type="EMBL" id="MDQ0164678.1"/>
    </source>
</evidence>
<dbReference type="PANTHER" id="PTHR30065">
    <property type="entry name" value="FLAGELLAR BIOSYNTHETIC PROTEIN FLIR"/>
    <property type="match status" value="1"/>
</dbReference>
<dbReference type="Pfam" id="PF01311">
    <property type="entry name" value="Bac_export_1"/>
    <property type="match status" value="1"/>
</dbReference>
<dbReference type="Proteomes" id="UP001235840">
    <property type="component" value="Unassembled WGS sequence"/>
</dbReference>
<dbReference type="PRINTS" id="PR00953">
    <property type="entry name" value="TYPE3IMRPROT"/>
</dbReference>
<evidence type="ECO:0000256" key="3">
    <source>
        <dbReference type="ARBA" id="ARBA00021717"/>
    </source>
</evidence>
<evidence type="ECO:0000256" key="7">
    <source>
        <dbReference type="ARBA" id="ARBA00023136"/>
    </source>
</evidence>
<comment type="similarity">
    <text evidence="2 10">Belongs to the FliR/MopE/SpaR family.</text>
</comment>
<keyword evidence="4 10" id="KW-1003">Cell membrane</keyword>
<dbReference type="PANTHER" id="PTHR30065:SF1">
    <property type="entry name" value="SURFACE PRESENTATION OF ANTIGENS PROTEIN SPAR"/>
    <property type="match status" value="1"/>
</dbReference>
<organism evidence="11 12">
    <name type="scientific">Caldalkalibacillus horti</name>
    <dbReference type="NCBI Taxonomy" id="77523"/>
    <lineage>
        <taxon>Bacteria</taxon>
        <taxon>Bacillati</taxon>
        <taxon>Bacillota</taxon>
        <taxon>Bacilli</taxon>
        <taxon>Bacillales</taxon>
        <taxon>Bacillaceae</taxon>
        <taxon>Caldalkalibacillus</taxon>
    </lineage>
</organism>
<proteinExistence type="inferred from homology"/>
<evidence type="ECO:0000256" key="4">
    <source>
        <dbReference type="ARBA" id="ARBA00022475"/>
    </source>
</evidence>
<feature type="transmembrane region" description="Helical" evidence="10">
    <location>
        <begin position="108"/>
        <end position="129"/>
    </location>
</feature>
<feature type="transmembrane region" description="Helical" evidence="10">
    <location>
        <begin position="149"/>
        <end position="172"/>
    </location>
</feature>